<gene>
    <name evidence="1" type="ORF">AY601_1203</name>
</gene>
<dbReference type="Gene3D" id="3.40.50.10600">
    <property type="entry name" value="SpoIIaa-like domains"/>
    <property type="match status" value="1"/>
</dbReference>
<sequence>MLTIIPNLPDHVFGVRASDEVTQDDLKQVLLPGLEALSERYKEIYYLLVLETDVKNFTAGAWIQDLIAGVKHLTQWKKMAIVTDQKSVEKFTDIFSYVSPGEAKGYELSELPQAIDWLSIKES</sequence>
<evidence type="ECO:0000313" key="2">
    <source>
        <dbReference type="Proteomes" id="UP000071561"/>
    </source>
</evidence>
<evidence type="ECO:0000313" key="1">
    <source>
        <dbReference type="EMBL" id="AMP98127.1"/>
    </source>
</evidence>
<dbReference type="Proteomes" id="UP000071561">
    <property type="component" value="Chromosome"/>
</dbReference>
<dbReference type="PATRIC" id="fig|188932.3.peg.1244"/>
<dbReference type="InterPro" id="IPR036513">
    <property type="entry name" value="STAS_dom_sf"/>
</dbReference>
<reference evidence="1 2" key="1">
    <citation type="submission" date="2016-03" db="EMBL/GenBank/DDBJ databases">
        <title>Complete genome sequence of Pedobacter cryoconitis PAMC 27485.</title>
        <authorList>
            <person name="Lee J."/>
            <person name="Kim O.-S."/>
        </authorList>
    </citation>
    <scope>NUCLEOTIDE SEQUENCE [LARGE SCALE GENOMIC DNA]</scope>
    <source>
        <strain evidence="1 2">PAMC 27485</strain>
    </source>
</reference>
<proteinExistence type="predicted"/>
<keyword evidence="2" id="KW-1185">Reference proteome</keyword>
<dbReference type="InterPro" id="IPR038396">
    <property type="entry name" value="SpoIIAA-like_sf"/>
</dbReference>
<dbReference type="RefSeq" id="WP_068397853.1">
    <property type="nucleotide sequence ID" value="NZ_CP014504.1"/>
</dbReference>
<name>A0A127VA86_9SPHI</name>
<dbReference type="OrthoDB" id="555504at2"/>
<dbReference type="EMBL" id="CP014504">
    <property type="protein sequence ID" value="AMP98127.1"/>
    <property type="molecule type" value="Genomic_DNA"/>
</dbReference>
<dbReference type="InterPro" id="IPR021866">
    <property type="entry name" value="SpoIIAA-like"/>
</dbReference>
<protein>
    <recommendedName>
        <fullName evidence="3">SpoIIAA-like protein</fullName>
    </recommendedName>
</protein>
<dbReference type="AlphaFoldDB" id="A0A127VA86"/>
<evidence type="ECO:0008006" key="3">
    <source>
        <dbReference type="Google" id="ProtNLM"/>
    </source>
</evidence>
<dbReference type="Pfam" id="PF11964">
    <property type="entry name" value="SpoIIAA-like"/>
    <property type="match status" value="1"/>
</dbReference>
<dbReference type="KEGG" id="pcm:AY601_1203"/>
<organism evidence="1 2">
    <name type="scientific">Pedobacter cryoconitis</name>
    <dbReference type="NCBI Taxonomy" id="188932"/>
    <lineage>
        <taxon>Bacteria</taxon>
        <taxon>Pseudomonadati</taxon>
        <taxon>Bacteroidota</taxon>
        <taxon>Sphingobacteriia</taxon>
        <taxon>Sphingobacteriales</taxon>
        <taxon>Sphingobacteriaceae</taxon>
        <taxon>Pedobacter</taxon>
    </lineage>
</organism>
<accession>A0A127VA86</accession>
<dbReference type="SUPFAM" id="SSF52091">
    <property type="entry name" value="SpoIIaa-like"/>
    <property type="match status" value="1"/>
</dbReference>